<dbReference type="AlphaFoldDB" id="A0A0E9TXD5"/>
<evidence type="ECO:0000313" key="1">
    <source>
        <dbReference type="EMBL" id="JAH58132.1"/>
    </source>
</evidence>
<sequence>MKALHHAPALTFYQSHIVFVDRW</sequence>
<reference evidence="1" key="1">
    <citation type="submission" date="2014-11" db="EMBL/GenBank/DDBJ databases">
        <authorList>
            <person name="Amaro Gonzalez C."/>
        </authorList>
    </citation>
    <scope>NUCLEOTIDE SEQUENCE</scope>
</reference>
<name>A0A0E9TXD5_ANGAN</name>
<accession>A0A0E9TXD5</accession>
<protein>
    <submittedName>
        <fullName evidence="1">Uncharacterized protein</fullName>
    </submittedName>
</protein>
<organism evidence="1">
    <name type="scientific">Anguilla anguilla</name>
    <name type="common">European freshwater eel</name>
    <name type="synonym">Muraena anguilla</name>
    <dbReference type="NCBI Taxonomy" id="7936"/>
    <lineage>
        <taxon>Eukaryota</taxon>
        <taxon>Metazoa</taxon>
        <taxon>Chordata</taxon>
        <taxon>Craniata</taxon>
        <taxon>Vertebrata</taxon>
        <taxon>Euteleostomi</taxon>
        <taxon>Actinopterygii</taxon>
        <taxon>Neopterygii</taxon>
        <taxon>Teleostei</taxon>
        <taxon>Anguilliformes</taxon>
        <taxon>Anguillidae</taxon>
        <taxon>Anguilla</taxon>
    </lineage>
</organism>
<reference evidence="1" key="2">
    <citation type="journal article" date="2015" name="Fish Shellfish Immunol.">
        <title>Early steps in the European eel (Anguilla anguilla)-Vibrio vulnificus interaction in the gills: Role of the RtxA13 toxin.</title>
        <authorList>
            <person name="Callol A."/>
            <person name="Pajuelo D."/>
            <person name="Ebbesson L."/>
            <person name="Teles M."/>
            <person name="MacKenzie S."/>
            <person name="Amaro C."/>
        </authorList>
    </citation>
    <scope>NUCLEOTIDE SEQUENCE</scope>
</reference>
<proteinExistence type="predicted"/>
<dbReference type="EMBL" id="GBXM01050445">
    <property type="protein sequence ID" value="JAH58132.1"/>
    <property type="molecule type" value="Transcribed_RNA"/>
</dbReference>